<dbReference type="Proteomes" id="UP000604046">
    <property type="component" value="Unassembled WGS sequence"/>
</dbReference>
<evidence type="ECO:0000313" key="2">
    <source>
        <dbReference type="EMBL" id="CAE7276477.1"/>
    </source>
</evidence>
<evidence type="ECO:0000256" key="1">
    <source>
        <dbReference type="SAM" id="Coils"/>
    </source>
</evidence>
<feature type="coiled-coil region" evidence="1">
    <location>
        <begin position="235"/>
        <end position="290"/>
    </location>
</feature>
<protein>
    <submittedName>
        <fullName evidence="2">Uncharacterized protein</fullName>
    </submittedName>
</protein>
<dbReference type="EMBL" id="CAJNDS010001746">
    <property type="protein sequence ID" value="CAE7276477.1"/>
    <property type="molecule type" value="Genomic_DNA"/>
</dbReference>
<organism evidence="2 3">
    <name type="scientific">Symbiodinium natans</name>
    <dbReference type="NCBI Taxonomy" id="878477"/>
    <lineage>
        <taxon>Eukaryota</taxon>
        <taxon>Sar</taxon>
        <taxon>Alveolata</taxon>
        <taxon>Dinophyceae</taxon>
        <taxon>Suessiales</taxon>
        <taxon>Symbiodiniaceae</taxon>
        <taxon>Symbiodinium</taxon>
    </lineage>
</organism>
<sequence length="613" mass="68785">MLSKETNENVSAIPSVLALHMTAPALQLYQTSGVTFGARLGPAHGIPVFLSRAFGEAASLEDFEPWMAGLLQHTAREGAMEAFAGQVHDLQPELVTPKASVRPNPFLEATPSTECPEEDCQSDIATVAEVCAGAEGSGEDFQVWKLDSGLDCLPPEHQHVQGRVSTASTAATARDLDMWPRDDALQQDDRARTPRLQMLISQLEHGVCGLQDDLQWERQKRQEADACCESLNIELSSLKRLLLQTSRAAQDLEAQCDRLQQLNDELKAEIASQQEEMDELRLQQAASLENVEPWMAGLLQMGTSQAGPGASAQTDPATFQSKESRTIAFGADVEALCVSLRPVCKQVLKVLRPNLLEYLSVDDILEWRRTSQQTRRPRVLMQHLTEMGRLDRYETILDFCAKWRSGGKDPRAFDADIVKDVTQKKFFECRWWCMMMARAGYTQAFTESDICHIVQANLRDLFVHFCDVDESVSLSAHLLILNHAFGCHPFVQQLISEAMLGVMADLLPESAEITKEASIKAEWCAEHLEWIWRALTRSQRQKWVSFLVRLLQGQKACQITLIDRLKLLWRADDDPSRSYAEADQQLKVLSHQPRCEASAWQTAAVVNRRGEDE</sequence>
<evidence type="ECO:0000313" key="3">
    <source>
        <dbReference type="Proteomes" id="UP000604046"/>
    </source>
</evidence>
<keyword evidence="3" id="KW-1185">Reference proteome</keyword>
<comment type="caution">
    <text evidence="2">The sequence shown here is derived from an EMBL/GenBank/DDBJ whole genome shotgun (WGS) entry which is preliminary data.</text>
</comment>
<dbReference type="AlphaFoldDB" id="A0A812MPS6"/>
<proteinExistence type="predicted"/>
<name>A0A812MPS6_9DINO</name>
<keyword evidence="1" id="KW-0175">Coiled coil</keyword>
<reference evidence="2" key="1">
    <citation type="submission" date="2021-02" db="EMBL/GenBank/DDBJ databases">
        <authorList>
            <person name="Dougan E. K."/>
            <person name="Rhodes N."/>
            <person name="Thang M."/>
            <person name="Chan C."/>
        </authorList>
    </citation>
    <scope>NUCLEOTIDE SEQUENCE</scope>
</reference>
<accession>A0A812MPS6</accession>
<gene>
    <name evidence="2" type="ORF">SNAT2548_LOCUS14670</name>
</gene>